<dbReference type="Proteomes" id="UP001458880">
    <property type="component" value="Unassembled WGS sequence"/>
</dbReference>
<reference evidence="1 2" key="1">
    <citation type="journal article" date="2024" name="BMC Genomics">
        <title>De novo assembly and annotation of Popillia japonica's genome with initial clues to its potential as an invasive pest.</title>
        <authorList>
            <person name="Cucini C."/>
            <person name="Boschi S."/>
            <person name="Funari R."/>
            <person name="Cardaioli E."/>
            <person name="Iannotti N."/>
            <person name="Marturano G."/>
            <person name="Paoli F."/>
            <person name="Bruttini M."/>
            <person name="Carapelli A."/>
            <person name="Frati F."/>
            <person name="Nardi F."/>
        </authorList>
    </citation>
    <scope>NUCLEOTIDE SEQUENCE [LARGE SCALE GENOMIC DNA]</scope>
    <source>
        <strain evidence="1">DMR45628</strain>
    </source>
</reference>
<sequence length="219" mass="25562">MFTFSASGDTTPPMIIYPHNLNLVPEECENGWMKSEIFFIGLNENGWMKAEIFFEYISKVLNPYLYFKENKATDQYTIEENKNKNTTYKYFKENKATDQYTIEENKNKNTTILNWEDIPIGTYQELLLDSSVNAQQKNANGSLSDGILSDSLIQEKEVEEIKYLNDNNQEQMALAGAYHKDLEKTEDRRIYEGGDMELTETFLDWPETIGEFMKGEIWN</sequence>
<keyword evidence="2" id="KW-1185">Reference proteome</keyword>
<dbReference type="AlphaFoldDB" id="A0AAW1K2E5"/>
<dbReference type="EMBL" id="JASPKY010000270">
    <property type="protein sequence ID" value="KAK9711967.1"/>
    <property type="molecule type" value="Genomic_DNA"/>
</dbReference>
<protein>
    <submittedName>
        <fullName evidence="1">Uncharacterized protein</fullName>
    </submittedName>
</protein>
<organism evidence="1 2">
    <name type="scientific">Popillia japonica</name>
    <name type="common">Japanese beetle</name>
    <dbReference type="NCBI Taxonomy" id="7064"/>
    <lineage>
        <taxon>Eukaryota</taxon>
        <taxon>Metazoa</taxon>
        <taxon>Ecdysozoa</taxon>
        <taxon>Arthropoda</taxon>
        <taxon>Hexapoda</taxon>
        <taxon>Insecta</taxon>
        <taxon>Pterygota</taxon>
        <taxon>Neoptera</taxon>
        <taxon>Endopterygota</taxon>
        <taxon>Coleoptera</taxon>
        <taxon>Polyphaga</taxon>
        <taxon>Scarabaeiformia</taxon>
        <taxon>Scarabaeidae</taxon>
        <taxon>Rutelinae</taxon>
        <taxon>Popillia</taxon>
    </lineage>
</organism>
<comment type="caution">
    <text evidence="1">The sequence shown here is derived from an EMBL/GenBank/DDBJ whole genome shotgun (WGS) entry which is preliminary data.</text>
</comment>
<evidence type="ECO:0000313" key="2">
    <source>
        <dbReference type="Proteomes" id="UP001458880"/>
    </source>
</evidence>
<evidence type="ECO:0000313" key="1">
    <source>
        <dbReference type="EMBL" id="KAK9711967.1"/>
    </source>
</evidence>
<proteinExistence type="predicted"/>
<accession>A0AAW1K2E5</accession>
<name>A0AAW1K2E5_POPJA</name>
<gene>
    <name evidence="1" type="ORF">QE152_g25153</name>
</gene>